<dbReference type="InterPro" id="IPR003165">
    <property type="entry name" value="Piwi"/>
</dbReference>
<dbReference type="STRING" id="10195.A0A3M7P508"/>
<dbReference type="Pfam" id="PF02171">
    <property type="entry name" value="Piwi"/>
    <property type="match status" value="1"/>
</dbReference>
<dbReference type="FunFam" id="3.30.420.10:FF:000014">
    <property type="entry name" value="Piwi-like RNA-mediated gene silencing 1"/>
    <property type="match status" value="1"/>
</dbReference>
<dbReference type="Proteomes" id="UP000276133">
    <property type="component" value="Unassembled WGS sequence"/>
</dbReference>
<proteinExistence type="predicted"/>
<feature type="non-terminal residue" evidence="2">
    <location>
        <position position="1"/>
    </location>
</feature>
<feature type="domain" description="Piwi" evidence="1">
    <location>
        <begin position="1"/>
        <end position="231"/>
    </location>
</feature>
<organism evidence="2 3">
    <name type="scientific">Brachionus plicatilis</name>
    <name type="common">Marine rotifer</name>
    <name type="synonym">Brachionus muelleri</name>
    <dbReference type="NCBI Taxonomy" id="10195"/>
    <lineage>
        <taxon>Eukaryota</taxon>
        <taxon>Metazoa</taxon>
        <taxon>Spiralia</taxon>
        <taxon>Gnathifera</taxon>
        <taxon>Rotifera</taxon>
        <taxon>Eurotatoria</taxon>
        <taxon>Monogononta</taxon>
        <taxon>Pseudotrocha</taxon>
        <taxon>Ploima</taxon>
        <taxon>Brachionidae</taxon>
        <taxon>Brachionus</taxon>
    </lineage>
</organism>
<dbReference type="Gene3D" id="3.30.420.10">
    <property type="entry name" value="Ribonuclease H-like superfamily/Ribonuclease H"/>
    <property type="match status" value="1"/>
</dbReference>
<evidence type="ECO:0000313" key="2">
    <source>
        <dbReference type="EMBL" id="RMZ94009.1"/>
    </source>
</evidence>
<dbReference type="SUPFAM" id="SSF53098">
    <property type="entry name" value="Ribonuclease H-like"/>
    <property type="match status" value="1"/>
</dbReference>
<protein>
    <submittedName>
        <fullName evidence="2">PIWI protein</fullName>
    </submittedName>
</protein>
<dbReference type="PROSITE" id="PS50822">
    <property type="entry name" value="PIWI"/>
    <property type="match status" value="1"/>
</dbReference>
<accession>A0A3M7P508</accession>
<sequence length="245" mass="28313">VKNAMVIGMDYYRDSAKKNMSVVAFIASLNGTQENRLNCTRYFSRCHLQPTDDEFCSGLTVFMTEALNKYFERNNTYPDRIFIYRDGVSDGQFKKVQEFEIPQLKTAFASINENYDPRLTFFVVKKRGNARFFLKDNRNDFQNPPIGTVIDTGVTKDPLEFYLISQSTNQGTVSPTHFHILEDKSGLTPDKLQIITYRFTHLYYNWPAQIRVPAPCHYASKLAHLVGESLHRPHAPALDDKLFYL</sequence>
<dbReference type="EMBL" id="REGN01013372">
    <property type="protein sequence ID" value="RMZ94009.1"/>
    <property type="molecule type" value="Genomic_DNA"/>
</dbReference>
<dbReference type="AlphaFoldDB" id="A0A3M7P508"/>
<dbReference type="SMART" id="SM00950">
    <property type="entry name" value="Piwi"/>
    <property type="match status" value="1"/>
</dbReference>
<reference evidence="2 3" key="1">
    <citation type="journal article" date="2018" name="Sci. Rep.">
        <title>Genomic signatures of local adaptation to the degree of environmental predictability in rotifers.</title>
        <authorList>
            <person name="Franch-Gras L."/>
            <person name="Hahn C."/>
            <person name="Garcia-Roger E.M."/>
            <person name="Carmona M.J."/>
            <person name="Serra M."/>
            <person name="Gomez A."/>
        </authorList>
    </citation>
    <scope>NUCLEOTIDE SEQUENCE [LARGE SCALE GENOMIC DNA]</scope>
    <source>
        <strain evidence="2">HYR1</strain>
    </source>
</reference>
<comment type="caution">
    <text evidence="2">The sequence shown here is derived from an EMBL/GenBank/DDBJ whole genome shotgun (WGS) entry which is preliminary data.</text>
</comment>
<dbReference type="InterPro" id="IPR036397">
    <property type="entry name" value="RNaseH_sf"/>
</dbReference>
<dbReference type="PANTHER" id="PTHR22891">
    <property type="entry name" value="EUKARYOTIC TRANSLATION INITIATION FACTOR 2C"/>
    <property type="match status" value="1"/>
</dbReference>
<dbReference type="OrthoDB" id="445936at2759"/>
<gene>
    <name evidence="2" type="ORF">BpHYR1_033782</name>
</gene>
<keyword evidence="3" id="KW-1185">Reference proteome</keyword>
<dbReference type="GO" id="GO:0003676">
    <property type="term" value="F:nucleic acid binding"/>
    <property type="evidence" value="ECO:0007669"/>
    <property type="project" value="InterPro"/>
</dbReference>
<dbReference type="InterPro" id="IPR012337">
    <property type="entry name" value="RNaseH-like_sf"/>
</dbReference>
<evidence type="ECO:0000313" key="3">
    <source>
        <dbReference type="Proteomes" id="UP000276133"/>
    </source>
</evidence>
<evidence type="ECO:0000259" key="1">
    <source>
        <dbReference type="PROSITE" id="PS50822"/>
    </source>
</evidence>
<name>A0A3M7P508_BRAPC</name>